<keyword evidence="2" id="KW-0732">Signal</keyword>
<feature type="compositionally biased region" description="Basic and acidic residues" evidence="4">
    <location>
        <begin position="605"/>
        <end position="614"/>
    </location>
</feature>
<dbReference type="GO" id="GO:0000166">
    <property type="term" value="F:nucleotide binding"/>
    <property type="evidence" value="ECO:0007669"/>
    <property type="project" value="UniProtKB-KW"/>
</dbReference>
<dbReference type="GO" id="GO:0009166">
    <property type="term" value="P:nucleotide catabolic process"/>
    <property type="evidence" value="ECO:0007669"/>
    <property type="project" value="InterPro"/>
</dbReference>
<feature type="region of interest" description="Disordered" evidence="4">
    <location>
        <begin position="575"/>
        <end position="623"/>
    </location>
</feature>
<dbReference type="Proteomes" id="UP000800092">
    <property type="component" value="Unassembled WGS sequence"/>
</dbReference>
<evidence type="ECO:0000313" key="8">
    <source>
        <dbReference type="Proteomes" id="UP000800092"/>
    </source>
</evidence>
<accession>A0A6A6H505</accession>
<dbReference type="AlphaFoldDB" id="A0A6A6H505"/>
<dbReference type="SUPFAM" id="SSF56300">
    <property type="entry name" value="Metallo-dependent phosphatases"/>
    <property type="match status" value="1"/>
</dbReference>
<dbReference type="PRINTS" id="PR01607">
    <property type="entry name" value="APYRASEFAMLY"/>
</dbReference>
<dbReference type="InterPro" id="IPR004843">
    <property type="entry name" value="Calcineurin-like_PHP"/>
</dbReference>
<keyword evidence="3" id="KW-0547">Nucleotide-binding</keyword>
<dbReference type="Gene3D" id="3.90.780.10">
    <property type="entry name" value="5'-Nucleotidase, C-terminal domain"/>
    <property type="match status" value="1"/>
</dbReference>
<dbReference type="EMBL" id="ML991809">
    <property type="protein sequence ID" value="KAF2233082.1"/>
    <property type="molecule type" value="Genomic_DNA"/>
</dbReference>
<reference evidence="7" key="1">
    <citation type="journal article" date="2020" name="Stud. Mycol.">
        <title>101 Dothideomycetes genomes: a test case for predicting lifestyles and emergence of pathogens.</title>
        <authorList>
            <person name="Haridas S."/>
            <person name="Albert R."/>
            <person name="Binder M."/>
            <person name="Bloem J."/>
            <person name="Labutti K."/>
            <person name="Salamov A."/>
            <person name="Andreopoulos B."/>
            <person name="Baker S."/>
            <person name="Barry K."/>
            <person name="Bills G."/>
            <person name="Bluhm B."/>
            <person name="Cannon C."/>
            <person name="Castanera R."/>
            <person name="Culley D."/>
            <person name="Daum C."/>
            <person name="Ezra D."/>
            <person name="Gonzalez J."/>
            <person name="Henrissat B."/>
            <person name="Kuo A."/>
            <person name="Liang C."/>
            <person name="Lipzen A."/>
            <person name="Lutzoni F."/>
            <person name="Magnuson J."/>
            <person name="Mondo S."/>
            <person name="Nolan M."/>
            <person name="Ohm R."/>
            <person name="Pangilinan J."/>
            <person name="Park H.-J."/>
            <person name="Ramirez L."/>
            <person name="Alfaro M."/>
            <person name="Sun H."/>
            <person name="Tritt A."/>
            <person name="Yoshinaga Y."/>
            <person name="Zwiers L.-H."/>
            <person name="Turgeon B."/>
            <person name="Goodwin S."/>
            <person name="Spatafora J."/>
            <person name="Crous P."/>
            <person name="Grigoriev I."/>
        </authorList>
    </citation>
    <scope>NUCLEOTIDE SEQUENCE</scope>
    <source>
        <strain evidence="7">Tuck. ex Michener</strain>
    </source>
</reference>
<dbReference type="InterPro" id="IPR041821">
    <property type="entry name" value="CG11883_N"/>
</dbReference>
<evidence type="ECO:0000259" key="5">
    <source>
        <dbReference type="Pfam" id="PF00149"/>
    </source>
</evidence>
<name>A0A6A6H505_VIRVR</name>
<dbReference type="PANTHER" id="PTHR11575">
    <property type="entry name" value="5'-NUCLEOTIDASE-RELATED"/>
    <property type="match status" value="1"/>
</dbReference>
<evidence type="ECO:0000256" key="1">
    <source>
        <dbReference type="ARBA" id="ARBA00006654"/>
    </source>
</evidence>
<evidence type="ECO:0000256" key="3">
    <source>
        <dbReference type="RuleBase" id="RU362119"/>
    </source>
</evidence>
<feature type="compositionally biased region" description="Basic and acidic residues" evidence="4">
    <location>
        <begin position="532"/>
        <end position="549"/>
    </location>
</feature>
<dbReference type="Pfam" id="PF00149">
    <property type="entry name" value="Metallophos"/>
    <property type="match status" value="1"/>
</dbReference>
<dbReference type="InterPro" id="IPR029052">
    <property type="entry name" value="Metallo-depent_PP-like"/>
</dbReference>
<dbReference type="PANTHER" id="PTHR11575:SF48">
    <property type="entry name" value="5'-NUCLEOTIDASE"/>
    <property type="match status" value="1"/>
</dbReference>
<feature type="domain" description="Calcineurin-like phosphoesterase" evidence="5">
    <location>
        <begin position="30"/>
        <end position="245"/>
    </location>
</feature>
<feature type="region of interest" description="Disordered" evidence="4">
    <location>
        <begin position="1"/>
        <end position="22"/>
    </location>
</feature>
<keyword evidence="8" id="KW-1185">Reference proteome</keyword>
<evidence type="ECO:0000259" key="6">
    <source>
        <dbReference type="Pfam" id="PF02872"/>
    </source>
</evidence>
<protein>
    <submittedName>
        <fullName evidence="7">Ser/Thr protein phosphatase family protein</fullName>
    </submittedName>
</protein>
<sequence length="687" mass="76428">MARSKAGEAPDQEVTYSGGDANPGSLPDLRLLHYNDVYHIEPGSQEPVGGAARFQTLCKSYRENNGFRNQPELIELFSGDAFNPSLESSVTKGSHMVPILNAVGTKVACVGNHDLDFGVNQFEHLANQCTFPWLLANVFDPGLGDDVPLGRAQKTMIITSSNGIKIGIIGLVEKEWLDTINSLPPNIIFKSAAATAQELIPELRAQGAEMIIALTHQRKPNDNKLAQDTPPGLIDIILGGHDHYYGHQIINGTHILRSGTDFKQLSYIEARRKSDDVRHPQWSFRIIRRDVTSAVPPDTSMSFLVESLTTSLKSKLEKPVGYTAAPLDARFMTVRLKESNLGNFVCDIMRHYYSAEACLMAAGTIRGDQIYPPGVLRLKDVMNCFPFEDPVVVIRVTGEALLGALENSVSKYPALEGRFPQVSNIELEFDPQAPEGSRIIYVKVGNEPLKMDREYKLATRGYMARGKDGYTSLLVRSEGGTAEELVSEENGILISMLLRQYFMSLKVLGRWRRWGASMGRHWGGVHNELHQAHPVREPKVPEKPEENKQDASNQQSKHASGDSVIDKHAETLPSLVGKAQQDDHSMPVRKKHKTNGREAGTPNDDGTHEHHLSDSEDDHSDIKAVPTEVSQRERELMIMRKVSRKWWRLSGLRGHPNLCDELGEDFGVHWTKGIAPKLEGRIKEKKA</sequence>
<dbReference type="CDD" id="cd07406">
    <property type="entry name" value="MPP_CG11883_N"/>
    <property type="match status" value="1"/>
</dbReference>
<evidence type="ECO:0000256" key="4">
    <source>
        <dbReference type="SAM" id="MobiDB-lite"/>
    </source>
</evidence>
<dbReference type="SUPFAM" id="SSF55816">
    <property type="entry name" value="5'-nucleotidase (syn. UDP-sugar hydrolase), C-terminal domain"/>
    <property type="match status" value="1"/>
</dbReference>
<dbReference type="OrthoDB" id="10252235at2759"/>
<dbReference type="InterPro" id="IPR006179">
    <property type="entry name" value="5_nucleotidase/apyrase"/>
</dbReference>
<feature type="region of interest" description="Disordered" evidence="4">
    <location>
        <begin position="532"/>
        <end position="563"/>
    </location>
</feature>
<comment type="similarity">
    <text evidence="1 3">Belongs to the 5'-nucleotidase family.</text>
</comment>
<dbReference type="Pfam" id="PF02872">
    <property type="entry name" value="5_nucleotid_C"/>
    <property type="match status" value="1"/>
</dbReference>
<dbReference type="GO" id="GO:0016787">
    <property type="term" value="F:hydrolase activity"/>
    <property type="evidence" value="ECO:0007669"/>
    <property type="project" value="UniProtKB-KW"/>
</dbReference>
<dbReference type="InterPro" id="IPR036907">
    <property type="entry name" value="5'-Nucleotdase_C_sf"/>
</dbReference>
<organism evidence="7 8">
    <name type="scientific">Viridothelium virens</name>
    <name type="common">Speckled blister lichen</name>
    <name type="synonym">Trypethelium virens</name>
    <dbReference type="NCBI Taxonomy" id="1048519"/>
    <lineage>
        <taxon>Eukaryota</taxon>
        <taxon>Fungi</taxon>
        <taxon>Dikarya</taxon>
        <taxon>Ascomycota</taxon>
        <taxon>Pezizomycotina</taxon>
        <taxon>Dothideomycetes</taxon>
        <taxon>Dothideomycetes incertae sedis</taxon>
        <taxon>Trypetheliales</taxon>
        <taxon>Trypetheliaceae</taxon>
        <taxon>Viridothelium</taxon>
    </lineage>
</organism>
<evidence type="ECO:0000313" key="7">
    <source>
        <dbReference type="EMBL" id="KAF2233082.1"/>
    </source>
</evidence>
<dbReference type="InterPro" id="IPR008334">
    <property type="entry name" value="5'-Nucleotdase_C"/>
</dbReference>
<dbReference type="Gene3D" id="3.60.21.10">
    <property type="match status" value="1"/>
</dbReference>
<keyword evidence="3" id="KW-0378">Hydrolase</keyword>
<feature type="domain" description="5'-Nucleotidase C-terminal" evidence="6">
    <location>
        <begin position="320"/>
        <end position="472"/>
    </location>
</feature>
<proteinExistence type="inferred from homology"/>
<evidence type="ECO:0000256" key="2">
    <source>
        <dbReference type="ARBA" id="ARBA00022729"/>
    </source>
</evidence>
<gene>
    <name evidence="7" type="ORF">EV356DRAFT_503926</name>
</gene>